<reference evidence="1 2" key="1">
    <citation type="submission" date="2016-09" db="EMBL/GenBank/DDBJ databases">
        <authorList>
            <person name="Capua I."/>
            <person name="De Benedictis P."/>
            <person name="Joannis T."/>
            <person name="Lombin L.H."/>
            <person name="Cattoli G."/>
        </authorList>
    </citation>
    <scope>NUCLEOTIDE SEQUENCE [LARGE SCALE GENOMIC DNA]</scope>
    <source>
        <strain evidence="1 2">LMG 25899</strain>
    </source>
</reference>
<proteinExistence type="predicted"/>
<dbReference type="AlphaFoldDB" id="A0A1E5KXE8"/>
<dbReference type="EMBL" id="MIEK01000021">
    <property type="protein sequence ID" value="OEH82526.1"/>
    <property type="molecule type" value="Genomic_DNA"/>
</dbReference>
<dbReference type="CDD" id="cd09911">
    <property type="entry name" value="Lin0431_like"/>
    <property type="match status" value="1"/>
</dbReference>
<dbReference type="Gene3D" id="2.60.320.10">
    <property type="entry name" value="N-utilization substance G protein NusG, insert domain"/>
    <property type="match status" value="1"/>
</dbReference>
<keyword evidence="2" id="KW-1185">Reference proteome</keyword>
<dbReference type="OrthoDB" id="47603at2"/>
<comment type="caution">
    <text evidence="1">The sequence shown here is derived from an EMBL/GenBank/DDBJ whole genome shotgun (WGS) entry which is preliminary data.</text>
</comment>
<gene>
    <name evidence="1" type="ORF">BCR26_13215</name>
</gene>
<evidence type="ECO:0000313" key="1">
    <source>
        <dbReference type="EMBL" id="OEH82526.1"/>
    </source>
</evidence>
<organism evidence="1 2">
    <name type="scientific">Enterococcus rivorum</name>
    <dbReference type="NCBI Taxonomy" id="762845"/>
    <lineage>
        <taxon>Bacteria</taxon>
        <taxon>Bacillati</taxon>
        <taxon>Bacillota</taxon>
        <taxon>Bacilli</taxon>
        <taxon>Lactobacillales</taxon>
        <taxon>Enterococcaceae</taxon>
        <taxon>Enterococcus</taxon>
    </lineage>
</organism>
<dbReference type="RefSeq" id="WP_069698523.1">
    <property type="nucleotide sequence ID" value="NZ_JAGGMA010000028.1"/>
</dbReference>
<evidence type="ECO:0000313" key="2">
    <source>
        <dbReference type="Proteomes" id="UP000095256"/>
    </source>
</evidence>
<sequence>MKLKEFIKKSYLRPWDVIIIALLTLSSFLPLVVFSMQNVEAVTTQAVLKVDSKVVKVFELKKDDPTYTYKYEDPDGDYNLIKVEGDRICIIEANCGDLACVRRGWISKPGETPIACLPHNLFITVEASDGSEDGSLIY</sequence>
<dbReference type="STRING" id="762845.BCR26_13215"/>
<dbReference type="Pfam" id="PF07009">
    <property type="entry name" value="NusG_II"/>
    <property type="match status" value="1"/>
</dbReference>
<accession>A0A1E5KXE8</accession>
<protein>
    <submittedName>
        <fullName evidence="1">Uncharacterized protein</fullName>
    </submittedName>
</protein>
<dbReference type="InterPro" id="IPR038690">
    <property type="entry name" value="NusG_2_sf"/>
</dbReference>
<dbReference type="Proteomes" id="UP000095256">
    <property type="component" value="Unassembled WGS sequence"/>
</dbReference>
<name>A0A1E5KXE8_9ENTE</name>